<reference evidence="1" key="1">
    <citation type="submission" date="2015-08" db="EMBL/GenBank/DDBJ databases">
        <title>Geographic isolates of Lymantria dispar multiple nucleopolyhedrovirus: Genomic analysis and biological activity against different host strains of Lymantria dispar.</title>
        <authorList>
            <person name="Harrison R.L."/>
            <person name="Rowley D.L."/>
            <person name="Keena M.A."/>
        </authorList>
    </citation>
    <scope>NUCLEOTIDE SEQUENCE</scope>
    <source>
        <strain evidence="1">3041</strain>
    </source>
</reference>
<name>A0A140HR09_NPVLD</name>
<organism evidence="1">
    <name type="scientific">Lymantria dispar multicapsid nuclear polyhedrosis virus</name>
    <name type="common">LdMNPV</name>
    <dbReference type="NCBI Taxonomy" id="10449"/>
    <lineage>
        <taxon>Viruses</taxon>
        <taxon>Viruses incertae sedis</taxon>
        <taxon>Naldaviricetes</taxon>
        <taxon>Lefavirales</taxon>
        <taxon>Baculoviridae</taxon>
        <taxon>Alphabaculovirus</taxon>
        <taxon>Alphabaculovirus lydisparis</taxon>
    </lineage>
</organism>
<proteinExistence type="predicted"/>
<dbReference type="EMBL" id="KT626571">
    <property type="protein sequence ID" value="AMO27806.1"/>
    <property type="molecule type" value="Genomic_DNA"/>
</dbReference>
<accession>A0A140HR09</accession>
<organismHost>
    <name type="scientific">Lepidoptera</name>
    <name type="common">moths &amp; butterflies</name>
    <dbReference type="NCBI Taxonomy" id="7088"/>
</organismHost>
<evidence type="ECO:0000313" key="1">
    <source>
        <dbReference type="EMBL" id="AMO27806.1"/>
    </source>
</evidence>
<sequence>MINEVCADAALGRHEARRDRELRTLQSQLYEVCRRSGVSDSFCSSLMMSPVGVAPPPPTFKPHFKGGVEEDRVQSSVRRNDVLVVPARVP</sequence>
<protein>
    <submittedName>
        <fullName evidence="1">Uncharacterized protein</fullName>
    </submittedName>
</protein>